<organism evidence="3 4">
    <name type="scientific">Sedimentisphaera salicampi</name>
    <dbReference type="NCBI Taxonomy" id="1941349"/>
    <lineage>
        <taxon>Bacteria</taxon>
        <taxon>Pseudomonadati</taxon>
        <taxon>Planctomycetota</taxon>
        <taxon>Phycisphaerae</taxon>
        <taxon>Sedimentisphaerales</taxon>
        <taxon>Sedimentisphaeraceae</taxon>
        <taxon>Sedimentisphaera</taxon>
    </lineage>
</organism>
<dbReference type="EMBL" id="CP021023">
    <property type="protein sequence ID" value="ARN56953.1"/>
    <property type="molecule type" value="Genomic_DNA"/>
</dbReference>
<keyword evidence="4" id="KW-1185">Reference proteome</keyword>
<dbReference type="AlphaFoldDB" id="A0A1W6LMI9"/>
<feature type="chain" id="PRO_5012190622" description="GLUG domain-containing protein" evidence="1">
    <location>
        <begin position="19"/>
        <end position="426"/>
    </location>
</feature>
<dbReference type="Proteomes" id="UP000193334">
    <property type="component" value="Chromosome"/>
</dbReference>
<sequence precursor="true">MRLKLCVILLVSAVCVYAQLPGEGTPESPWVIDNASDFDAYRRNASFWTGTAVLAGDIDLSAYSPYSRAPISPDTDTLLGNFQGTPFSGTLDGQGFSITGLSINPYTASGKDHEFLGLVGKIASSGVVKNISVELEINPAQNCGSFCAGAIAGKNLGLIRNCICHAEITLLAGTNVCIGGITGYNEGDLERSMSSGFIKCGGGSNRVGGAAGFNSAGDMLLCSSKVNCVLGDSSQYIGGLIGDNMGAEINQCWAGGDITRLSTASDYPDYAGGLLGRNYSNSSIKNCFATGEVDGDEYAGGLAGRHENSGIRKCYSTGKVTGSLHVGGLVGKSDTEDPDVYDSFWDTQTSGRPTSSGGTGKTTAQLQQESTFAGWDFIAVWRISQTPFNEPDYPKLRFYNPADLDMSCEVELSDFVIFAQNWLSED</sequence>
<evidence type="ECO:0000256" key="1">
    <source>
        <dbReference type="SAM" id="SignalP"/>
    </source>
</evidence>
<feature type="signal peptide" evidence="1">
    <location>
        <begin position="1"/>
        <end position="18"/>
    </location>
</feature>
<feature type="domain" description="GLUG" evidence="2">
    <location>
        <begin position="270"/>
        <end position="293"/>
    </location>
</feature>
<dbReference type="KEGG" id="pbp:STSP1_01346"/>
<dbReference type="Pfam" id="PF07581">
    <property type="entry name" value="Glug"/>
    <property type="match status" value="2"/>
</dbReference>
<protein>
    <recommendedName>
        <fullName evidence="2">GLUG domain-containing protein</fullName>
    </recommendedName>
</protein>
<dbReference type="InterPro" id="IPR011493">
    <property type="entry name" value="GLUG"/>
</dbReference>
<evidence type="ECO:0000313" key="4">
    <source>
        <dbReference type="Proteomes" id="UP000193334"/>
    </source>
</evidence>
<keyword evidence="1" id="KW-0732">Signal</keyword>
<dbReference type="STRING" id="1941349.STSP1_01346"/>
<dbReference type="Gene3D" id="2.160.20.110">
    <property type="match status" value="1"/>
</dbReference>
<gene>
    <name evidence="3" type="ORF">STSP1_01346</name>
</gene>
<proteinExistence type="predicted"/>
<name>A0A1W6LMI9_9BACT</name>
<evidence type="ECO:0000313" key="3">
    <source>
        <dbReference type="EMBL" id="ARN56953.1"/>
    </source>
</evidence>
<accession>A0A1W6LMI9</accession>
<evidence type="ECO:0000259" key="2">
    <source>
        <dbReference type="Pfam" id="PF07581"/>
    </source>
</evidence>
<feature type="domain" description="GLUG" evidence="2">
    <location>
        <begin position="297"/>
        <end position="321"/>
    </location>
</feature>
<reference evidence="4" key="1">
    <citation type="submission" date="2017-04" db="EMBL/GenBank/DDBJ databases">
        <title>Comparative genomics and description of representatives of a novel lineage of planctomycetes thriving in anoxic sediments.</title>
        <authorList>
            <person name="Spring S."/>
            <person name="Bunk B."/>
            <person name="Sproer C."/>
        </authorList>
    </citation>
    <scope>NUCLEOTIDE SEQUENCE [LARGE SCALE GENOMIC DNA]</scope>
    <source>
        <strain evidence="4">ST-PulAB-D4</strain>
    </source>
</reference>
<dbReference type="RefSeq" id="WP_085755627.1">
    <property type="nucleotide sequence ID" value="NZ_CP021023.1"/>
</dbReference>